<dbReference type="Pfam" id="PF01595">
    <property type="entry name" value="CNNM"/>
    <property type="match status" value="1"/>
</dbReference>
<reference evidence="5 6" key="1">
    <citation type="journal article" date="2021" name="Plant Biotechnol. J.">
        <title>Multi-omics assisted identification of the key and species-specific regulatory components of drought-tolerant mechanisms in Gossypium stocksii.</title>
        <authorList>
            <person name="Yu D."/>
            <person name="Ke L."/>
            <person name="Zhang D."/>
            <person name="Wu Y."/>
            <person name="Sun Y."/>
            <person name="Mei J."/>
            <person name="Sun J."/>
            <person name="Sun Y."/>
        </authorList>
    </citation>
    <scope>NUCLEOTIDE SEQUENCE [LARGE SCALE GENOMIC DNA]</scope>
    <source>
        <strain evidence="6">cv. E1</strain>
        <tissue evidence="5">Leaf</tissue>
    </source>
</reference>
<keyword evidence="3" id="KW-0472">Membrane</keyword>
<feature type="transmembrane region" description="Helical" evidence="3">
    <location>
        <begin position="69"/>
        <end position="90"/>
    </location>
</feature>
<keyword evidence="3" id="KW-1133">Transmembrane helix</keyword>
<evidence type="ECO:0000313" key="5">
    <source>
        <dbReference type="EMBL" id="KAH1115619.1"/>
    </source>
</evidence>
<dbReference type="Proteomes" id="UP000828251">
    <property type="component" value="Unassembled WGS sequence"/>
</dbReference>
<protein>
    <recommendedName>
        <fullName evidence="4">CNNM transmembrane domain-containing protein</fullName>
    </recommendedName>
</protein>
<evidence type="ECO:0000256" key="3">
    <source>
        <dbReference type="SAM" id="Phobius"/>
    </source>
</evidence>
<evidence type="ECO:0000256" key="1">
    <source>
        <dbReference type="ARBA" id="ARBA00022737"/>
    </source>
</evidence>
<keyword evidence="3" id="KW-0812">Transmembrane</keyword>
<organism evidence="5 6">
    <name type="scientific">Gossypium stocksii</name>
    <dbReference type="NCBI Taxonomy" id="47602"/>
    <lineage>
        <taxon>Eukaryota</taxon>
        <taxon>Viridiplantae</taxon>
        <taxon>Streptophyta</taxon>
        <taxon>Embryophyta</taxon>
        <taxon>Tracheophyta</taxon>
        <taxon>Spermatophyta</taxon>
        <taxon>Magnoliopsida</taxon>
        <taxon>eudicotyledons</taxon>
        <taxon>Gunneridae</taxon>
        <taxon>Pentapetalae</taxon>
        <taxon>rosids</taxon>
        <taxon>malvids</taxon>
        <taxon>Malvales</taxon>
        <taxon>Malvaceae</taxon>
        <taxon>Malvoideae</taxon>
        <taxon>Gossypium</taxon>
    </lineage>
</organism>
<evidence type="ECO:0000313" key="6">
    <source>
        <dbReference type="Proteomes" id="UP000828251"/>
    </source>
</evidence>
<sequence length="143" mass="15435">MLFSDVTLFLTTILIGTTYSSFYAITLTSSISIFLFRFSLKVFLIVDFISLLRVVNIGASALVTDAATAIFGEAGVSVATRVIIVAILLLTEITPKSIAVHNPTEVARSVASGMTFCNTISGRKSCDIFIDGNAQNSWSKRKE</sequence>
<dbReference type="AlphaFoldDB" id="A0A9D4AGN6"/>
<evidence type="ECO:0000259" key="4">
    <source>
        <dbReference type="Pfam" id="PF01595"/>
    </source>
</evidence>
<keyword evidence="2" id="KW-0129">CBS domain</keyword>
<dbReference type="InterPro" id="IPR002550">
    <property type="entry name" value="CNNM"/>
</dbReference>
<gene>
    <name evidence="5" type="ORF">J1N35_008997</name>
</gene>
<dbReference type="EMBL" id="JAIQCV010000003">
    <property type="protein sequence ID" value="KAH1115619.1"/>
    <property type="molecule type" value="Genomic_DNA"/>
</dbReference>
<accession>A0A9D4AGN6</accession>
<name>A0A9D4AGN6_9ROSI</name>
<keyword evidence="1" id="KW-0677">Repeat</keyword>
<comment type="caution">
    <text evidence="5">The sequence shown here is derived from an EMBL/GenBank/DDBJ whole genome shotgun (WGS) entry which is preliminary data.</text>
</comment>
<evidence type="ECO:0000256" key="2">
    <source>
        <dbReference type="ARBA" id="ARBA00023122"/>
    </source>
</evidence>
<feature type="transmembrane region" description="Helical" evidence="3">
    <location>
        <begin position="6"/>
        <end position="35"/>
    </location>
</feature>
<dbReference type="PANTHER" id="PTHR22777:SF17">
    <property type="entry name" value="UPF0053 PROTEIN SLL0260"/>
    <property type="match status" value="1"/>
</dbReference>
<feature type="domain" description="CNNM transmembrane" evidence="4">
    <location>
        <begin position="53"/>
        <end position="120"/>
    </location>
</feature>
<proteinExistence type="predicted"/>
<dbReference type="OrthoDB" id="1732695at2759"/>
<feature type="transmembrane region" description="Helical" evidence="3">
    <location>
        <begin position="42"/>
        <end position="63"/>
    </location>
</feature>
<keyword evidence="6" id="KW-1185">Reference proteome</keyword>
<dbReference type="PANTHER" id="PTHR22777">
    <property type="entry name" value="HEMOLYSIN-RELATED"/>
    <property type="match status" value="1"/>
</dbReference>